<dbReference type="GO" id="GO:0000398">
    <property type="term" value="P:mRNA splicing, via spliceosome"/>
    <property type="evidence" value="ECO:0007669"/>
    <property type="project" value="TreeGrafter"/>
</dbReference>
<evidence type="ECO:0000313" key="6">
    <source>
        <dbReference type="Proteomes" id="UP000001819"/>
    </source>
</evidence>
<proteinExistence type="inferred from homology"/>
<dbReference type="AlphaFoldDB" id="A0A6I8UHA6"/>
<dbReference type="InParanoid" id="A0A6I8UHA6"/>
<evidence type="ECO:0000259" key="4">
    <source>
        <dbReference type="Pfam" id="PF04676"/>
    </source>
</evidence>
<reference evidence="7" key="1">
    <citation type="submission" date="2025-08" db="UniProtKB">
        <authorList>
            <consortium name="RefSeq"/>
        </authorList>
    </citation>
    <scope>IDENTIFICATION</scope>
    <source>
        <strain evidence="7">MV-25-SWS-2005</strain>
        <tissue evidence="7">Whole body</tissue>
    </source>
</reference>
<comment type="similarity">
    <text evidence="1">Belongs to the CWF19 family.</text>
</comment>
<feature type="compositionally biased region" description="Low complexity" evidence="3">
    <location>
        <begin position="112"/>
        <end position="123"/>
    </location>
</feature>
<organism evidence="6 7">
    <name type="scientific">Drosophila pseudoobscura pseudoobscura</name>
    <name type="common">Fruit fly</name>
    <dbReference type="NCBI Taxonomy" id="46245"/>
    <lineage>
        <taxon>Eukaryota</taxon>
        <taxon>Metazoa</taxon>
        <taxon>Ecdysozoa</taxon>
        <taxon>Arthropoda</taxon>
        <taxon>Hexapoda</taxon>
        <taxon>Insecta</taxon>
        <taxon>Pterygota</taxon>
        <taxon>Neoptera</taxon>
        <taxon>Endopterygota</taxon>
        <taxon>Diptera</taxon>
        <taxon>Brachycera</taxon>
        <taxon>Muscomorpha</taxon>
        <taxon>Ephydroidea</taxon>
        <taxon>Drosophilidae</taxon>
        <taxon>Drosophila</taxon>
        <taxon>Sophophora</taxon>
    </lineage>
</organism>
<name>A0A6I8UHA6_DROPS</name>
<evidence type="ECO:0000256" key="3">
    <source>
        <dbReference type="SAM" id="MobiDB-lite"/>
    </source>
</evidence>
<dbReference type="GO" id="GO:0071014">
    <property type="term" value="C:post-mRNA release spliceosomal complex"/>
    <property type="evidence" value="ECO:0007669"/>
    <property type="project" value="TreeGrafter"/>
</dbReference>
<dbReference type="RefSeq" id="XP_001355505.3">
    <property type="nucleotide sequence ID" value="XM_001355469.4"/>
</dbReference>
<feature type="compositionally biased region" description="Basic residues" evidence="3">
    <location>
        <begin position="70"/>
        <end position="98"/>
    </location>
</feature>
<feature type="compositionally biased region" description="Polar residues" evidence="3">
    <location>
        <begin position="381"/>
        <end position="392"/>
    </location>
</feature>
<keyword evidence="6" id="KW-1185">Reference proteome</keyword>
<dbReference type="Pfam" id="PF04677">
    <property type="entry name" value="CwfJ_C_1"/>
    <property type="match status" value="1"/>
</dbReference>
<dbReference type="PANTHER" id="PTHR12072:SF5">
    <property type="entry name" value="CWF19-LIKE PROTEIN 2"/>
    <property type="match status" value="1"/>
</dbReference>
<feature type="compositionally biased region" description="Low complexity" evidence="3">
    <location>
        <begin position="245"/>
        <end position="281"/>
    </location>
</feature>
<feature type="region of interest" description="Disordered" evidence="3">
    <location>
        <begin position="46"/>
        <end position="298"/>
    </location>
</feature>
<feature type="region of interest" description="Disordered" evidence="3">
    <location>
        <begin position="341"/>
        <end position="410"/>
    </location>
</feature>
<evidence type="ECO:0000256" key="1">
    <source>
        <dbReference type="ARBA" id="ARBA00006795"/>
    </source>
</evidence>
<dbReference type="InterPro" id="IPR040194">
    <property type="entry name" value="Cwf19-like"/>
</dbReference>
<feature type="domain" description="Cwf19-like protein C-terminal" evidence="4">
    <location>
        <begin position="620"/>
        <end position="712"/>
    </location>
</feature>
<accession>A0A6I8UHA6</accession>
<feature type="coiled-coil region" evidence="2">
    <location>
        <begin position="466"/>
        <end position="496"/>
    </location>
</feature>
<evidence type="ECO:0000259" key="5">
    <source>
        <dbReference type="Pfam" id="PF04677"/>
    </source>
</evidence>
<feature type="compositionally biased region" description="Basic and acidic residues" evidence="3">
    <location>
        <begin position="156"/>
        <end position="167"/>
    </location>
</feature>
<protein>
    <submittedName>
        <fullName evidence="7">CWF19-like protein 2 homolog</fullName>
    </submittedName>
</protein>
<feature type="compositionally biased region" description="Basic and acidic residues" evidence="3">
    <location>
        <begin position="186"/>
        <end position="195"/>
    </location>
</feature>
<sequence>MSYIQFESGSDKEKARQQIREARAEMLEQAKERAGLIKKKELQKELRGESNWMLPAVAKKLDKPSSSSTKKAKKKKGKHKSKSKSSKVKKSSKKKSRKVQSSSDSDSDSDSDSSSSSSSSSSSEDQKQRKVRKKKKSKRSHNEDEWVERTPVLDNDTSKDKVEDTPVARDTWMTSDDLLLKTFSRIRKEPTKPNDKLQQIDAYDPAKSGRELNPYWKSNGTGLPGFQKPQDDDDDREAEPHSHSSRQSSSTRGWQKPSSKSHSHSQSPSAARRSRSSSESASSDEDTADKAAALPACLTDEQINELAGKAIKAEIMGNTERAAELNQQLKEARKVRADFLATGNMPPKTSARPKKSKASSSSSEHVLLTKTDQCGNVRPLVQSTSGTATDPNSLYGGRRGQKSRNKKVDTHVDGQRVRYFADDDRYDIKQMFEREKHATAAESNLQYADIVSKHKNPNDDLEDIFADKVRKNISEADVEKRELQSAIREANRLETSLTNCERCFDSPKLEKQLMVSMGKMIYLSLPWHVGLQGGHCILTTLQHISCSTQLDEDGWEELNDFRKALTRMFAAQRKDVIFYEIANKLHRRPHISVHCIPIPDSQGEMAPFYFKKAIEESEQEWCINKQLVSLRNKSLRAVIPKGLPYVWVHFGMDSGFAHVIEDEDRFPANFAQEIIGGMLELNPSTWRKPRKEQQSIVKVKSFAESWKKFDCTEEA</sequence>
<dbReference type="ExpressionAtlas" id="A0A6I8UHA6">
    <property type="expression patterns" value="baseline"/>
</dbReference>
<feature type="compositionally biased region" description="Basic residues" evidence="3">
    <location>
        <begin position="129"/>
        <end position="139"/>
    </location>
</feature>
<keyword evidence="2" id="KW-0175">Coiled coil</keyword>
<evidence type="ECO:0000313" key="7">
    <source>
        <dbReference type="RefSeq" id="XP_001355505.3"/>
    </source>
</evidence>
<dbReference type="KEGG" id="dpo:4815890"/>
<dbReference type="FunCoup" id="A0A6I8UHA6">
    <property type="interactions" value="1998"/>
</dbReference>
<evidence type="ECO:0000256" key="2">
    <source>
        <dbReference type="SAM" id="Coils"/>
    </source>
</evidence>
<dbReference type="InterPro" id="IPR006768">
    <property type="entry name" value="Cwf19-like_C_dom-1"/>
</dbReference>
<dbReference type="InterPro" id="IPR006767">
    <property type="entry name" value="Cwf19-like_C_dom-2"/>
</dbReference>
<dbReference type="PANTHER" id="PTHR12072">
    <property type="entry name" value="CWF19, CELL CYCLE CONTROL PROTEIN"/>
    <property type="match status" value="1"/>
</dbReference>
<gene>
    <name evidence="7" type="primary">LOC4815890</name>
</gene>
<dbReference type="Proteomes" id="UP000001819">
    <property type="component" value="Chromosome X"/>
</dbReference>
<dbReference type="Pfam" id="PF04676">
    <property type="entry name" value="CwfJ_C_2"/>
    <property type="match status" value="1"/>
</dbReference>
<feature type="domain" description="Cwf19-like C-terminal" evidence="5">
    <location>
        <begin position="488"/>
        <end position="611"/>
    </location>
</feature>